<feature type="transmembrane region" description="Helical" evidence="2">
    <location>
        <begin position="25"/>
        <end position="45"/>
    </location>
</feature>
<feature type="compositionally biased region" description="Basic residues" evidence="1">
    <location>
        <begin position="1"/>
        <end position="14"/>
    </location>
</feature>
<keyword evidence="2" id="KW-0812">Transmembrane</keyword>
<evidence type="ECO:0000256" key="1">
    <source>
        <dbReference type="SAM" id="MobiDB-lite"/>
    </source>
</evidence>
<organism evidence="3 4">
    <name type="scientific">Polyangium spumosum</name>
    <dbReference type="NCBI Taxonomy" id="889282"/>
    <lineage>
        <taxon>Bacteria</taxon>
        <taxon>Pseudomonadati</taxon>
        <taxon>Myxococcota</taxon>
        <taxon>Polyangia</taxon>
        <taxon>Polyangiales</taxon>
        <taxon>Polyangiaceae</taxon>
        <taxon>Polyangium</taxon>
    </lineage>
</organism>
<feature type="compositionally biased region" description="Low complexity" evidence="1">
    <location>
        <begin position="53"/>
        <end position="64"/>
    </location>
</feature>
<feature type="region of interest" description="Disordered" evidence="1">
    <location>
        <begin position="1"/>
        <end position="23"/>
    </location>
</feature>
<dbReference type="RefSeq" id="WP_153822749.1">
    <property type="nucleotide sequence ID" value="NZ_WJIE01000009.1"/>
</dbReference>
<evidence type="ECO:0000313" key="3">
    <source>
        <dbReference type="EMBL" id="MRG95944.1"/>
    </source>
</evidence>
<keyword evidence="2" id="KW-0472">Membrane</keyword>
<gene>
    <name evidence="3" type="ORF">GF068_29085</name>
</gene>
<comment type="caution">
    <text evidence="3">The sequence shown here is derived from an EMBL/GenBank/DDBJ whole genome shotgun (WGS) entry which is preliminary data.</text>
</comment>
<evidence type="ECO:0000256" key="2">
    <source>
        <dbReference type="SAM" id="Phobius"/>
    </source>
</evidence>
<evidence type="ECO:0000313" key="4">
    <source>
        <dbReference type="Proteomes" id="UP000440224"/>
    </source>
</evidence>
<dbReference type="OrthoDB" id="5503067at2"/>
<sequence>MQAPPRGKRAPKRPSKPDVPPPSRFVPLAIGLGIGMMLLITVTALRRKPAPAPARSADPASESPQQRSERLARACEAARTMLWTGGAWGAMPLEGFTVRLWLAPSGGKMVTHPVIEAASQNNKLGADVDEKLAAVNDGSVTVVRYEPRGEVEIAFSEGYARLFFELDGRQRFLGLAERIARETSADGAALYAGCSHLDTRDVGAWFRGSDAKEAAAAMVHVMGLPGGVRTPKHVPAAKDLATIQAAMATIDDATILEIVRDDGARTVTTEGVAIMYPYSAPVRAAQSSTKIAEKAGLKR</sequence>
<reference evidence="3 4" key="1">
    <citation type="submission" date="2019-10" db="EMBL/GenBank/DDBJ databases">
        <title>A soil myxobacterium in the family Polyangiaceae.</title>
        <authorList>
            <person name="Li Y."/>
            <person name="Wang J."/>
        </authorList>
    </citation>
    <scope>NUCLEOTIDE SEQUENCE [LARGE SCALE GENOMIC DNA]</scope>
    <source>
        <strain evidence="3 4">DSM 14734</strain>
    </source>
</reference>
<keyword evidence="4" id="KW-1185">Reference proteome</keyword>
<protein>
    <submittedName>
        <fullName evidence="3">Uncharacterized protein</fullName>
    </submittedName>
</protein>
<proteinExistence type="predicted"/>
<dbReference type="EMBL" id="WJIE01000009">
    <property type="protein sequence ID" value="MRG95944.1"/>
    <property type="molecule type" value="Genomic_DNA"/>
</dbReference>
<feature type="region of interest" description="Disordered" evidence="1">
    <location>
        <begin position="50"/>
        <end position="71"/>
    </location>
</feature>
<dbReference type="AlphaFoldDB" id="A0A6N7Q132"/>
<dbReference type="Proteomes" id="UP000440224">
    <property type="component" value="Unassembled WGS sequence"/>
</dbReference>
<name>A0A6N7Q132_9BACT</name>
<keyword evidence="2" id="KW-1133">Transmembrane helix</keyword>
<accession>A0A6N7Q132</accession>